<feature type="domain" description="HTH tetR-type" evidence="6">
    <location>
        <begin position="1"/>
        <end position="61"/>
    </location>
</feature>
<dbReference type="PANTHER" id="PTHR30055">
    <property type="entry name" value="HTH-TYPE TRANSCRIPTIONAL REGULATOR RUTR"/>
    <property type="match status" value="1"/>
</dbReference>
<dbReference type="PRINTS" id="PR00455">
    <property type="entry name" value="HTHTETR"/>
</dbReference>
<dbReference type="Proteomes" id="UP000317303">
    <property type="component" value="Unassembled WGS sequence"/>
</dbReference>
<protein>
    <submittedName>
        <fullName evidence="7">TetR family transcriptional regulator</fullName>
    </submittedName>
</protein>
<keyword evidence="2" id="KW-0805">Transcription regulation</keyword>
<dbReference type="GO" id="GO:0003700">
    <property type="term" value="F:DNA-binding transcription factor activity"/>
    <property type="evidence" value="ECO:0007669"/>
    <property type="project" value="TreeGrafter"/>
</dbReference>
<evidence type="ECO:0000256" key="2">
    <source>
        <dbReference type="ARBA" id="ARBA00023015"/>
    </source>
</evidence>
<evidence type="ECO:0000256" key="3">
    <source>
        <dbReference type="ARBA" id="ARBA00023125"/>
    </source>
</evidence>
<keyword evidence="1" id="KW-0678">Repressor</keyword>
<gene>
    <name evidence="7" type="ORF">JD82_04602</name>
</gene>
<organism evidence="7 8">
    <name type="scientific">Prauserella rugosa</name>
    <dbReference type="NCBI Taxonomy" id="43354"/>
    <lineage>
        <taxon>Bacteria</taxon>
        <taxon>Bacillati</taxon>
        <taxon>Actinomycetota</taxon>
        <taxon>Actinomycetes</taxon>
        <taxon>Pseudonocardiales</taxon>
        <taxon>Pseudonocardiaceae</taxon>
        <taxon>Prauserella</taxon>
    </lineage>
</organism>
<dbReference type="SUPFAM" id="SSF46689">
    <property type="entry name" value="Homeodomain-like"/>
    <property type="match status" value="1"/>
</dbReference>
<reference evidence="7 8" key="1">
    <citation type="submission" date="2019-07" db="EMBL/GenBank/DDBJ databases">
        <title>R&amp;d 2014.</title>
        <authorList>
            <person name="Klenk H.-P."/>
        </authorList>
    </citation>
    <scope>NUCLEOTIDE SEQUENCE [LARGE SCALE GENOMIC DNA]</scope>
    <source>
        <strain evidence="7 8">DSM 43194</strain>
    </source>
</reference>
<dbReference type="Pfam" id="PF00440">
    <property type="entry name" value="TetR_N"/>
    <property type="match status" value="1"/>
</dbReference>
<name>A0A660CH18_9PSEU</name>
<dbReference type="Pfam" id="PF13977">
    <property type="entry name" value="TetR_C_6"/>
    <property type="match status" value="1"/>
</dbReference>
<dbReference type="PROSITE" id="PS50977">
    <property type="entry name" value="HTH_TETR_2"/>
    <property type="match status" value="1"/>
</dbReference>
<dbReference type="InterPro" id="IPR001647">
    <property type="entry name" value="HTH_TetR"/>
</dbReference>
<comment type="caution">
    <text evidence="7">The sequence shown here is derived from an EMBL/GenBank/DDBJ whole genome shotgun (WGS) entry which is preliminary data.</text>
</comment>
<dbReference type="EMBL" id="VLJV01000001">
    <property type="protein sequence ID" value="TWH22712.1"/>
    <property type="molecule type" value="Genomic_DNA"/>
</dbReference>
<keyword evidence="3 5" id="KW-0238">DNA-binding</keyword>
<evidence type="ECO:0000256" key="4">
    <source>
        <dbReference type="ARBA" id="ARBA00023163"/>
    </source>
</evidence>
<evidence type="ECO:0000259" key="6">
    <source>
        <dbReference type="PROSITE" id="PS50977"/>
    </source>
</evidence>
<dbReference type="InterPro" id="IPR036271">
    <property type="entry name" value="Tet_transcr_reg_TetR-rel_C_sf"/>
</dbReference>
<keyword evidence="4" id="KW-0804">Transcription</keyword>
<dbReference type="Gene3D" id="1.10.357.10">
    <property type="entry name" value="Tetracycline Repressor, domain 2"/>
    <property type="match status" value="1"/>
</dbReference>
<dbReference type="GO" id="GO:0000976">
    <property type="term" value="F:transcription cis-regulatory region binding"/>
    <property type="evidence" value="ECO:0007669"/>
    <property type="project" value="TreeGrafter"/>
</dbReference>
<evidence type="ECO:0000313" key="8">
    <source>
        <dbReference type="Proteomes" id="UP000317303"/>
    </source>
</evidence>
<dbReference type="SUPFAM" id="SSF48498">
    <property type="entry name" value="Tetracyclin repressor-like, C-terminal domain"/>
    <property type="match status" value="1"/>
</dbReference>
<sequence length="189" mass="20050">MSQREDLLAGARRCLVEKGYSRTTARDIATAAGSHLASIGYHFGSKDALMNLAALEAQNEWGDMIERAVRATAGADPVQRLRVAMRELLASLPEHRELVIATVQAYGQAEFDEDIRDALADAGRQARVELAAMVLNRDAGEIDAATADGLGAVVYSMIVGLAVQFVLTPTTIPDGDQVAAAITRLAGDA</sequence>
<dbReference type="OrthoDB" id="2356263at2"/>
<evidence type="ECO:0000256" key="1">
    <source>
        <dbReference type="ARBA" id="ARBA00022491"/>
    </source>
</evidence>
<evidence type="ECO:0000313" key="7">
    <source>
        <dbReference type="EMBL" id="TWH22712.1"/>
    </source>
</evidence>
<accession>A0A660CH18</accession>
<dbReference type="RefSeq" id="WP_030531412.1">
    <property type="nucleotide sequence ID" value="NZ_JOIJ01000004.1"/>
</dbReference>
<keyword evidence="8" id="KW-1185">Reference proteome</keyword>
<dbReference type="InterPro" id="IPR050109">
    <property type="entry name" value="HTH-type_TetR-like_transc_reg"/>
</dbReference>
<dbReference type="AlphaFoldDB" id="A0A660CH18"/>
<dbReference type="InterPro" id="IPR009057">
    <property type="entry name" value="Homeodomain-like_sf"/>
</dbReference>
<dbReference type="PANTHER" id="PTHR30055:SF219">
    <property type="entry name" value="TRANSCRIPTIONAL REGULATORY PROTEIN"/>
    <property type="match status" value="1"/>
</dbReference>
<feature type="DNA-binding region" description="H-T-H motif" evidence="5">
    <location>
        <begin position="24"/>
        <end position="43"/>
    </location>
</feature>
<evidence type="ECO:0000256" key="5">
    <source>
        <dbReference type="PROSITE-ProRule" id="PRU00335"/>
    </source>
</evidence>
<proteinExistence type="predicted"/>
<dbReference type="InterPro" id="IPR039538">
    <property type="entry name" value="BetI_C"/>
</dbReference>